<dbReference type="AlphaFoldDB" id="A0AAX3UFT9"/>
<reference evidence="1 3" key="1">
    <citation type="submission" date="2016-10" db="EMBL/GenBank/DDBJ databases">
        <authorList>
            <person name="Varghese N."/>
            <person name="Submissions S."/>
        </authorList>
    </citation>
    <scope>NUCLEOTIDE SEQUENCE [LARGE SCALE GENOMIC DNA]</scope>
    <source>
        <strain evidence="1 3">ATCC 43761</strain>
    </source>
</reference>
<evidence type="ECO:0000313" key="3">
    <source>
        <dbReference type="Proteomes" id="UP000181860"/>
    </source>
</evidence>
<reference evidence="2" key="3">
    <citation type="submission" date="2023-04" db="EMBL/GenBank/DDBJ databases">
        <authorList>
            <person name="Wang Y."/>
        </authorList>
    </citation>
    <scope>NUCLEOTIDE SEQUENCE</scope>
    <source>
        <strain evidence="2">ZW18</strain>
    </source>
</reference>
<dbReference type="EMBL" id="FMXC01000006">
    <property type="protein sequence ID" value="SDA48756.1"/>
    <property type="molecule type" value="Genomic_DNA"/>
</dbReference>
<dbReference type="RefSeq" id="WP_013854080.1">
    <property type="nucleotide sequence ID" value="NZ_CP123735.1"/>
</dbReference>
<reference evidence="2" key="2">
    <citation type="journal article" date="2022" name="Food Funct.">
        <title>Lactobacillus kefiranofaciens ZW18 from Kefir enhances the anti-tumor effect of anti-programmed cell death 1 (PD-1) immunotherapy by modulating the gut microbiota.</title>
        <authorList>
            <person name="Zhao J."/>
            <person name="Wang Y."/>
            <person name="Wang J."/>
            <person name="Lv M."/>
            <person name="Zhou C."/>
            <person name="Jia L."/>
            <person name="Geng W."/>
        </authorList>
    </citation>
    <scope>NUCLEOTIDE SEQUENCE</scope>
    <source>
        <strain evidence="2">ZW18</strain>
    </source>
</reference>
<dbReference type="Proteomes" id="UP000181860">
    <property type="component" value="Unassembled WGS sequence"/>
</dbReference>
<proteinExistence type="predicted"/>
<dbReference type="EMBL" id="CP123735">
    <property type="protein sequence ID" value="WGO86388.1"/>
    <property type="molecule type" value="Genomic_DNA"/>
</dbReference>
<evidence type="ECO:0000313" key="4">
    <source>
        <dbReference type="Proteomes" id="UP001242513"/>
    </source>
</evidence>
<keyword evidence="3" id="KW-1185">Reference proteome</keyword>
<evidence type="ECO:0000313" key="2">
    <source>
        <dbReference type="EMBL" id="WGO86388.1"/>
    </source>
</evidence>
<dbReference type="Proteomes" id="UP001242513">
    <property type="component" value="Chromosome"/>
</dbReference>
<organism evidence="2 4">
    <name type="scientific">Lactobacillus kefiranofaciens</name>
    <dbReference type="NCBI Taxonomy" id="267818"/>
    <lineage>
        <taxon>Bacteria</taxon>
        <taxon>Bacillati</taxon>
        <taxon>Bacillota</taxon>
        <taxon>Bacilli</taxon>
        <taxon>Lactobacillales</taxon>
        <taxon>Lactobacillaceae</taxon>
        <taxon>Lactobacillus</taxon>
    </lineage>
</organism>
<name>A0AAX3UFT9_9LACO</name>
<accession>A0AAX3UFT9</accession>
<evidence type="ECO:0000313" key="1">
    <source>
        <dbReference type="EMBL" id="SDA48756.1"/>
    </source>
</evidence>
<gene>
    <name evidence="2" type="ORF">QEJ78_02650</name>
    <name evidence="1" type="ORF">SAMN02983011_00863</name>
</gene>
<protein>
    <submittedName>
        <fullName evidence="2">Uncharacterized protein</fullName>
    </submittedName>
</protein>
<sequence>MKLTTQISKFAQQAKFLPKVKIIGSKDFVVKSLSRDAFITKDEETISPSEVGTIVDYLTRYVVLADEHAFDVANIKAREDFQSHVASINQVKKLFAEENKLAKMVVNLSDIEDLPDDAIILATDICAWEVAYRSGKYIAPKEYPDKLTINHIRTMINRVEQFFEEYGWPTKDAFTAYTKNGCLVGDGDYLLSSTLVDLKVSTSQKMQMYWVRQLLLYYALGFYNHVNDEQIDRLMIFNARNNGVYYVDISSIDKSVIGFVY</sequence>